<accession>A0ABT0MAC0</accession>
<reference evidence="1 2" key="1">
    <citation type="submission" date="2022-05" db="EMBL/GenBank/DDBJ databases">
        <title>Sporolactobacillus sp nov CPB3-1, isolated from tree bark (Mangifera indica L.).</title>
        <authorList>
            <person name="Phuengjayaem S."/>
            <person name="Tanasupawat S."/>
        </authorList>
    </citation>
    <scope>NUCLEOTIDE SEQUENCE [LARGE SCALE GENOMIC DNA]</scope>
    <source>
        <strain evidence="1 2">CPB3-1</strain>
    </source>
</reference>
<dbReference type="Proteomes" id="UP001203004">
    <property type="component" value="Unassembled WGS sequence"/>
</dbReference>
<organism evidence="1 2">
    <name type="scientific">Sporolactobacillus mangiferae</name>
    <dbReference type="NCBI Taxonomy" id="2940498"/>
    <lineage>
        <taxon>Bacteria</taxon>
        <taxon>Bacillati</taxon>
        <taxon>Bacillota</taxon>
        <taxon>Bacilli</taxon>
        <taxon>Bacillales</taxon>
        <taxon>Sporolactobacillaceae</taxon>
        <taxon>Sporolactobacillus</taxon>
    </lineage>
</organism>
<gene>
    <name evidence="1" type="ORF">M3N64_07560</name>
</gene>
<dbReference type="RefSeq" id="WP_249100504.1">
    <property type="nucleotide sequence ID" value="NZ_JAMAST010000006.1"/>
</dbReference>
<evidence type="ECO:0000313" key="2">
    <source>
        <dbReference type="Proteomes" id="UP001203004"/>
    </source>
</evidence>
<comment type="caution">
    <text evidence="1">The sequence shown here is derived from an EMBL/GenBank/DDBJ whole genome shotgun (WGS) entry which is preliminary data.</text>
</comment>
<name>A0ABT0MAC0_9BACL</name>
<keyword evidence="2" id="KW-1185">Reference proteome</keyword>
<proteinExistence type="predicted"/>
<sequence length="196" mass="22360">MSFVSIIVTERWISAVSDDKLYTVSKQDGISKRLGSKPSFVRLSERQFLACTGDANTLQIIKNELPFKKQSYVIDEARLDWMERQIKKVPSSQQDVLLAVADTTVGSTCRMIDNQPNSEWVNTLPVRGRAGTLFLAGKNIDEHHIKWIAEQCSQMIHGYPDDREHVIMAQVRLNRMAQKIDPSIGSRVFHMWIKAD</sequence>
<evidence type="ECO:0000313" key="1">
    <source>
        <dbReference type="EMBL" id="MCL1631805.1"/>
    </source>
</evidence>
<dbReference type="EMBL" id="JAMAST010000006">
    <property type="protein sequence ID" value="MCL1631805.1"/>
    <property type="molecule type" value="Genomic_DNA"/>
</dbReference>
<protein>
    <submittedName>
        <fullName evidence="1">Uncharacterized protein</fullName>
    </submittedName>
</protein>